<feature type="region of interest" description="Disordered" evidence="1">
    <location>
        <begin position="94"/>
        <end position="183"/>
    </location>
</feature>
<name>A0A0L0C0I6_LUCCU</name>
<accession>A0A0L0C0I6</accession>
<dbReference type="AlphaFoldDB" id="A0A0L0C0I6"/>
<organism evidence="3 4">
    <name type="scientific">Lucilia cuprina</name>
    <name type="common">Green bottle fly</name>
    <name type="synonym">Australian sheep blowfly</name>
    <dbReference type="NCBI Taxonomy" id="7375"/>
    <lineage>
        <taxon>Eukaryota</taxon>
        <taxon>Metazoa</taxon>
        <taxon>Ecdysozoa</taxon>
        <taxon>Arthropoda</taxon>
        <taxon>Hexapoda</taxon>
        <taxon>Insecta</taxon>
        <taxon>Pterygota</taxon>
        <taxon>Neoptera</taxon>
        <taxon>Endopterygota</taxon>
        <taxon>Diptera</taxon>
        <taxon>Brachycera</taxon>
        <taxon>Muscomorpha</taxon>
        <taxon>Oestroidea</taxon>
        <taxon>Calliphoridae</taxon>
        <taxon>Luciliinae</taxon>
        <taxon>Lucilia</taxon>
    </lineage>
</organism>
<evidence type="ECO:0000313" key="3">
    <source>
        <dbReference type="EMBL" id="KNC25802.1"/>
    </source>
</evidence>
<feature type="chain" id="PRO_5005535548" evidence="2">
    <location>
        <begin position="23"/>
        <end position="183"/>
    </location>
</feature>
<evidence type="ECO:0000256" key="1">
    <source>
        <dbReference type="SAM" id="MobiDB-lite"/>
    </source>
</evidence>
<keyword evidence="4" id="KW-1185">Reference proteome</keyword>
<dbReference type="OrthoDB" id="8013751at2759"/>
<dbReference type="OMA" id="CDEVKNP"/>
<keyword evidence="2" id="KW-0732">Signal</keyword>
<reference evidence="3 4" key="1">
    <citation type="journal article" date="2015" name="Nat. Commun.">
        <title>Lucilia cuprina genome unlocks parasitic fly biology to underpin future interventions.</title>
        <authorList>
            <person name="Anstead C.A."/>
            <person name="Korhonen P.K."/>
            <person name="Young N.D."/>
            <person name="Hall R.S."/>
            <person name="Jex A.R."/>
            <person name="Murali S.C."/>
            <person name="Hughes D.S."/>
            <person name="Lee S.F."/>
            <person name="Perry T."/>
            <person name="Stroehlein A.J."/>
            <person name="Ansell B.R."/>
            <person name="Breugelmans B."/>
            <person name="Hofmann A."/>
            <person name="Qu J."/>
            <person name="Dugan S."/>
            <person name="Lee S.L."/>
            <person name="Chao H."/>
            <person name="Dinh H."/>
            <person name="Han Y."/>
            <person name="Doddapaneni H.V."/>
            <person name="Worley K.C."/>
            <person name="Muzny D.M."/>
            <person name="Ioannidis P."/>
            <person name="Waterhouse R.M."/>
            <person name="Zdobnov E.M."/>
            <person name="James P.J."/>
            <person name="Bagnall N.H."/>
            <person name="Kotze A.C."/>
            <person name="Gibbs R.A."/>
            <person name="Richards S."/>
            <person name="Batterham P."/>
            <person name="Gasser R.B."/>
        </authorList>
    </citation>
    <scope>NUCLEOTIDE SEQUENCE [LARGE SCALE GENOMIC DNA]</scope>
    <source>
        <strain evidence="3 4">LS</strain>
        <tissue evidence="3">Full body</tissue>
    </source>
</reference>
<dbReference type="EMBL" id="JRES01001070">
    <property type="protein sequence ID" value="KNC25802.1"/>
    <property type="molecule type" value="Genomic_DNA"/>
</dbReference>
<protein>
    <submittedName>
        <fullName evidence="3">Uncharacterized protein</fullName>
    </submittedName>
</protein>
<sequence>MKSYIIWAFFALIVLSATSVRADCEDEVKEDDSWFKKVGCQIKKGAEDTYQTVKKGAEDGYEAVKPLGDKIATSAKEFGNTVAKKYDEVKHKLTDDNKPIDDKPADTLLASEPMEKVPLAPLPGQTDNKPEVPAKSTTGEQNTTKSRNVEPEGFDDRFLLQNNDPCPPGQALDHTRKHCRIAV</sequence>
<evidence type="ECO:0000313" key="4">
    <source>
        <dbReference type="Proteomes" id="UP000037069"/>
    </source>
</evidence>
<dbReference type="Proteomes" id="UP000037069">
    <property type="component" value="Unassembled WGS sequence"/>
</dbReference>
<feature type="compositionally biased region" description="Basic and acidic residues" evidence="1">
    <location>
        <begin position="94"/>
        <end position="105"/>
    </location>
</feature>
<gene>
    <name evidence="3" type="ORF">FF38_05468</name>
</gene>
<feature type="signal peptide" evidence="2">
    <location>
        <begin position="1"/>
        <end position="22"/>
    </location>
</feature>
<comment type="caution">
    <text evidence="3">The sequence shown here is derived from an EMBL/GenBank/DDBJ whole genome shotgun (WGS) entry which is preliminary data.</text>
</comment>
<feature type="compositionally biased region" description="Polar residues" evidence="1">
    <location>
        <begin position="135"/>
        <end position="146"/>
    </location>
</feature>
<feature type="compositionally biased region" description="Basic and acidic residues" evidence="1">
    <location>
        <begin position="147"/>
        <end position="158"/>
    </location>
</feature>
<evidence type="ECO:0000256" key="2">
    <source>
        <dbReference type="SAM" id="SignalP"/>
    </source>
</evidence>
<proteinExistence type="predicted"/>